<dbReference type="EMBL" id="JADYXP020000005">
    <property type="protein sequence ID" value="KAL0124830.1"/>
    <property type="molecule type" value="Genomic_DNA"/>
</dbReference>
<sequence>MDVNQIVTITRIMFLWLHIQRRAIGFLIARCLCEIPATTAADDVRIIMLDQCRRSSLDVSYHKRLPRSDAA</sequence>
<evidence type="ECO:0000313" key="2">
    <source>
        <dbReference type="Proteomes" id="UP001430953"/>
    </source>
</evidence>
<evidence type="ECO:0008006" key="3">
    <source>
        <dbReference type="Google" id="ProtNLM"/>
    </source>
</evidence>
<keyword evidence="2" id="KW-1185">Reference proteome</keyword>
<protein>
    <recommendedName>
        <fullName evidence="3">Secreted protein</fullName>
    </recommendedName>
</protein>
<accession>A0AAW2GE54</accession>
<name>A0AAW2GE54_9HYME</name>
<dbReference type="Proteomes" id="UP001430953">
    <property type="component" value="Unassembled WGS sequence"/>
</dbReference>
<gene>
    <name evidence="1" type="ORF">PUN28_006589</name>
</gene>
<evidence type="ECO:0000313" key="1">
    <source>
        <dbReference type="EMBL" id="KAL0124830.1"/>
    </source>
</evidence>
<dbReference type="AlphaFoldDB" id="A0AAW2GE54"/>
<reference evidence="1 2" key="1">
    <citation type="submission" date="2023-03" db="EMBL/GenBank/DDBJ databases">
        <title>High recombination rates correlate with genetic variation in Cardiocondyla obscurior ants.</title>
        <authorList>
            <person name="Errbii M."/>
        </authorList>
    </citation>
    <scope>NUCLEOTIDE SEQUENCE [LARGE SCALE GENOMIC DNA]</scope>
    <source>
        <strain evidence="1">Alpha-2009</strain>
        <tissue evidence="1">Whole body</tissue>
    </source>
</reference>
<proteinExistence type="predicted"/>
<organism evidence="1 2">
    <name type="scientific">Cardiocondyla obscurior</name>
    <dbReference type="NCBI Taxonomy" id="286306"/>
    <lineage>
        <taxon>Eukaryota</taxon>
        <taxon>Metazoa</taxon>
        <taxon>Ecdysozoa</taxon>
        <taxon>Arthropoda</taxon>
        <taxon>Hexapoda</taxon>
        <taxon>Insecta</taxon>
        <taxon>Pterygota</taxon>
        <taxon>Neoptera</taxon>
        <taxon>Endopterygota</taxon>
        <taxon>Hymenoptera</taxon>
        <taxon>Apocrita</taxon>
        <taxon>Aculeata</taxon>
        <taxon>Formicoidea</taxon>
        <taxon>Formicidae</taxon>
        <taxon>Myrmicinae</taxon>
        <taxon>Cardiocondyla</taxon>
    </lineage>
</organism>
<comment type="caution">
    <text evidence="1">The sequence shown here is derived from an EMBL/GenBank/DDBJ whole genome shotgun (WGS) entry which is preliminary data.</text>
</comment>